<dbReference type="Gene3D" id="3.30.559.10">
    <property type="entry name" value="Chloramphenicol acetyltransferase-like domain"/>
    <property type="match status" value="1"/>
</dbReference>
<dbReference type="Proteomes" id="UP000184383">
    <property type="component" value="Unassembled WGS sequence"/>
</dbReference>
<protein>
    <recommendedName>
        <fullName evidence="3">Condensation domain-containing protein</fullName>
    </recommendedName>
</protein>
<gene>
    <name evidence="1" type="ORF">ASPWEDRAFT_28500</name>
</gene>
<dbReference type="OrthoDB" id="2548233at2759"/>
<reference evidence="2" key="1">
    <citation type="journal article" date="2017" name="Genome Biol.">
        <title>Comparative genomics reveals high biological diversity and specific adaptations in the industrially and medically important fungal genus Aspergillus.</title>
        <authorList>
            <person name="de Vries R.P."/>
            <person name="Riley R."/>
            <person name="Wiebenga A."/>
            <person name="Aguilar-Osorio G."/>
            <person name="Amillis S."/>
            <person name="Uchima C.A."/>
            <person name="Anderluh G."/>
            <person name="Asadollahi M."/>
            <person name="Askin M."/>
            <person name="Barry K."/>
            <person name="Battaglia E."/>
            <person name="Bayram O."/>
            <person name="Benocci T."/>
            <person name="Braus-Stromeyer S.A."/>
            <person name="Caldana C."/>
            <person name="Canovas D."/>
            <person name="Cerqueira G.C."/>
            <person name="Chen F."/>
            <person name="Chen W."/>
            <person name="Choi C."/>
            <person name="Clum A."/>
            <person name="Dos Santos R.A."/>
            <person name="Damasio A.R."/>
            <person name="Diallinas G."/>
            <person name="Emri T."/>
            <person name="Fekete E."/>
            <person name="Flipphi M."/>
            <person name="Freyberg S."/>
            <person name="Gallo A."/>
            <person name="Gournas C."/>
            <person name="Habgood R."/>
            <person name="Hainaut M."/>
            <person name="Harispe M.L."/>
            <person name="Henrissat B."/>
            <person name="Hilden K.S."/>
            <person name="Hope R."/>
            <person name="Hossain A."/>
            <person name="Karabika E."/>
            <person name="Karaffa L."/>
            <person name="Karanyi Z."/>
            <person name="Krasevec N."/>
            <person name="Kuo A."/>
            <person name="Kusch H."/>
            <person name="LaButti K."/>
            <person name="Lagendijk E.L."/>
            <person name="Lapidus A."/>
            <person name="Levasseur A."/>
            <person name="Lindquist E."/>
            <person name="Lipzen A."/>
            <person name="Logrieco A.F."/>
            <person name="MacCabe A."/>
            <person name="Maekelae M.R."/>
            <person name="Malavazi I."/>
            <person name="Melin P."/>
            <person name="Meyer V."/>
            <person name="Mielnichuk N."/>
            <person name="Miskei M."/>
            <person name="Molnar A.P."/>
            <person name="Mule G."/>
            <person name="Ngan C.Y."/>
            <person name="Orejas M."/>
            <person name="Orosz E."/>
            <person name="Ouedraogo J.P."/>
            <person name="Overkamp K.M."/>
            <person name="Park H.-S."/>
            <person name="Perrone G."/>
            <person name="Piumi F."/>
            <person name="Punt P.J."/>
            <person name="Ram A.F."/>
            <person name="Ramon A."/>
            <person name="Rauscher S."/>
            <person name="Record E."/>
            <person name="Riano-Pachon D.M."/>
            <person name="Robert V."/>
            <person name="Roehrig J."/>
            <person name="Ruller R."/>
            <person name="Salamov A."/>
            <person name="Salih N.S."/>
            <person name="Samson R.A."/>
            <person name="Sandor E."/>
            <person name="Sanguinetti M."/>
            <person name="Schuetze T."/>
            <person name="Sepcic K."/>
            <person name="Shelest E."/>
            <person name="Sherlock G."/>
            <person name="Sophianopoulou V."/>
            <person name="Squina F.M."/>
            <person name="Sun H."/>
            <person name="Susca A."/>
            <person name="Todd R.B."/>
            <person name="Tsang A."/>
            <person name="Unkles S.E."/>
            <person name="van de Wiele N."/>
            <person name="van Rossen-Uffink D."/>
            <person name="Oliveira J.V."/>
            <person name="Vesth T.C."/>
            <person name="Visser J."/>
            <person name="Yu J.-H."/>
            <person name="Zhou M."/>
            <person name="Andersen M.R."/>
            <person name="Archer D.B."/>
            <person name="Baker S.E."/>
            <person name="Benoit I."/>
            <person name="Brakhage A.A."/>
            <person name="Braus G.H."/>
            <person name="Fischer R."/>
            <person name="Frisvad J.C."/>
            <person name="Goldman G.H."/>
            <person name="Houbraken J."/>
            <person name="Oakley B."/>
            <person name="Pocsi I."/>
            <person name="Scazzocchio C."/>
            <person name="Seiboth B."/>
            <person name="vanKuyk P.A."/>
            <person name="Wortman J."/>
            <person name="Dyer P.S."/>
            <person name="Grigoriev I.V."/>
        </authorList>
    </citation>
    <scope>NUCLEOTIDE SEQUENCE [LARGE SCALE GENOMIC DNA]</scope>
    <source>
        <strain evidence="2">DTO 134E9</strain>
    </source>
</reference>
<dbReference type="InterPro" id="IPR023213">
    <property type="entry name" value="CAT-like_dom_sf"/>
</dbReference>
<dbReference type="AlphaFoldDB" id="A0A1L9RLY7"/>
<dbReference type="GeneID" id="63748990"/>
<name>A0A1L9RLY7_ASPWE</name>
<evidence type="ECO:0008006" key="3">
    <source>
        <dbReference type="Google" id="ProtNLM"/>
    </source>
</evidence>
<dbReference type="EMBL" id="KV878212">
    <property type="protein sequence ID" value="OJJ35903.1"/>
    <property type="molecule type" value="Genomic_DNA"/>
</dbReference>
<dbReference type="PANTHER" id="PTHR42034:SF1">
    <property type="entry name" value="CONDENSATION DOMAIN-CONTAINING PROTEIN"/>
    <property type="match status" value="1"/>
</dbReference>
<evidence type="ECO:0000313" key="2">
    <source>
        <dbReference type="Proteomes" id="UP000184383"/>
    </source>
</evidence>
<sequence length="468" mass="52616">MKGWQRTGENEYSRPYDALEKFCYTFFEEAAPEGFREFDLIVSLKLDFAQDPESLVPIVKEAWKNLRYKHPTIAAQSDKEKFIYRSPTSGEELQKWADETFMVKGVQPIQDDNIENVAVLERTDWPVLAYIPSEKQLVIRMPHMYTDGLGAVILSDDLLTELGRLDSIATSQGSSLSGTSAREFGSDVENLPGGGLAAVNVPAPSAEELENLQASWSEIRTDEAVRLPAKSQTATVVPGQGRIQRLQFSAEETARIVSYASDSGLRVTPLVHAAMLHAARSQRLRLDHNNDKDRDSTTHSDFLVFNFRDLCQDALGNPDQRGLPQHITAWVSQFQVSDRSHDTALTMRNEYNRIRGANRRNILSTTLLRCAKTLPLLAENIQSSVIMSSLGNLDPMFQEGKMYGSIKLQQFFGLGLPCSRLVAIGLQTFADHLEMSAVYNEAYHDDEQIRDLLQLIKQEIETMVPWES</sequence>
<proteinExistence type="predicted"/>
<dbReference type="RefSeq" id="XP_040689579.1">
    <property type="nucleotide sequence ID" value="XM_040833142.1"/>
</dbReference>
<accession>A0A1L9RLY7</accession>
<keyword evidence="2" id="KW-1185">Reference proteome</keyword>
<organism evidence="1 2">
    <name type="scientific">Aspergillus wentii DTO 134E9</name>
    <dbReference type="NCBI Taxonomy" id="1073089"/>
    <lineage>
        <taxon>Eukaryota</taxon>
        <taxon>Fungi</taxon>
        <taxon>Dikarya</taxon>
        <taxon>Ascomycota</taxon>
        <taxon>Pezizomycotina</taxon>
        <taxon>Eurotiomycetes</taxon>
        <taxon>Eurotiomycetidae</taxon>
        <taxon>Eurotiales</taxon>
        <taxon>Aspergillaceae</taxon>
        <taxon>Aspergillus</taxon>
        <taxon>Aspergillus subgen. Cremei</taxon>
    </lineage>
</organism>
<evidence type="ECO:0000313" key="1">
    <source>
        <dbReference type="EMBL" id="OJJ35903.1"/>
    </source>
</evidence>
<dbReference type="VEuPathDB" id="FungiDB:ASPWEDRAFT_28500"/>
<dbReference type="PANTHER" id="PTHR42034">
    <property type="entry name" value="CHROMOSOME 7, WHOLE GENOME SHOTGUN SEQUENCE-RELATED"/>
    <property type="match status" value="1"/>
</dbReference>